<dbReference type="CDD" id="cd06530">
    <property type="entry name" value="S26_SPase_I"/>
    <property type="match status" value="1"/>
</dbReference>
<dbReference type="Proteomes" id="UP000526233">
    <property type="component" value="Unassembled WGS sequence"/>
</dbReference>
<evidence type="ECO:0000313" key="11">
    <source>
        <dbReference type="Proteomes" id="UP000526233"/>
    </source>
</evidence>
<dbReference type="EMBL" id="PKQI01000001">
    <property type="protein sequence ID" value="NNV19460.1"/>
    <property type="molecule type" value="Genomic_DNA"/>
</dbReference>
<evidence type="ECO:0000256" key="8">
    <source>
        <dbReference type="SAM" id="SignalP"/>
    </source>
</evidence>
<sequence length="213" mass="24074">MTHMRSLLVAMITFIPMAAMAEVYNNVVPSNSMYPTLIKGDLIGSSTYLEDERVKRGDIIISTKNMNDTRTIFVHRVIGLPGEKIQIKKGVVYIDDQPLKLVKIDNLPDINCPVDVFGTEQSCTFFREFAPNNSESHIVVSQNDDSLGDNTEDFHVPGNHYFMMGDNRDNSDDSRFTSGPLPKDKILGKVRMIYHSETPGDKNERFKGFPRLN</sequence>
<dbReference type="GO" id="GO:0009003">
    <property type="term" value="F:signal peptidase activity"/>
    <property type="evidence" value="ECO:0007669"/>
    <property type="project" value="UniProtKB-EC"/>
</dbReference>
<keyword evidence="5 7" id="KW-0645">Protease</keyword>
<accession>A0A7Y3T3K4</accession>
<dbReference type="GO" id="GO:0006465">
    <property type="term" value="P:signal peptide processing"/>
    <property type="evidence" value="ECO:0007669"/>
    <property type="project" value="InterPro"/>
</dbReference>
<evidence type="ECO:0000256" key="5">
    <source>
        <dbReference type="ARBA" id="ARBA00022670"/>
    </source>
</evidence>
<dbReference type="NCBIfam" id="TIGR02227">
    <property type="entry name" value="sigpep_I_bact"/>
    <property type="match status" value="1"/>
</dbReference>
<comment type="subcellular location">
    <subcellularLocation>
        <location evidence="7">Membrane</location>
        <topology evidence="7">Single-pass type II membrane protein</topology>
    </subcellularLocation>
</comment>
<evidence type="ECO:0000256" key="3">
    <source>
        <dbReference type="ARBA" id="ARBA00013208"/>
    </source>
</evidence>
<dbReference type="EC" id="3.4.21.89" evidence="3 7"/>
<comment type="catalytic activity">
    <reaction evidence="1 7">
        <text>Cleavage of hydrophobic, N-terminal signal or leader sequences from secreted and periplasmic proteins.</text>
        <dbReference type="EC" id="3.4.21.89"/>
    </reaction>
</comment>
<proteinExistence type="inferred from homology"/>
<comment type="similarity">
    <text evidence="2 7">Belongs to the peptidase S26 family.</text>
</comment>
<evidence type="ECO:0000256" key="1">
    <source>
        <dbReference type="ARBA" id="ARBA00000677"/>
    </source>
</evidence>
<dbReference type="InterPro" id="IPR019533">
    <property type="entry name" value="Peptidase_S26"/>
</dbReference>
<dbReference type="SUPFAM" id="SSF51306">
    <property type="entry name" value="LexA/Signal peptidase"/>
    <property type="match status" value="1"/>
</dbReference>
<evidence type="ECO:0000256" key="7">
    <source>
        <dbReference type="RuleBase" id="RU362042"/>
    </source>
</evidence>
<dbReference type="AlphaFoldDB" id="A0A7Y3T3K4"/>
<dbReference type="InterPro" id="IPR000223">
    <property type="entry name" value="Pept_S26A_signal_pept_1"/>
</dbReference>
<dbReference type="PRINTS" id="PR00727">
    <property type="entry name" value="LEADERPTASE"/>
</dbReference>
<keyword evidence="8" id="KW-0732">Signal</keyword>
<dbReference type="GO" id="GO:0016020">
    <property type="term" value="C:membrane"/>
    <property type="evidence" value="ECO:0007669"/>
    <property type="project" value="UniProtKB-SubCell"/>
</dbReference>
<feature type="domain" description="Peptidase S26" evidence="9">
    <location>
        <begin position="7"/>
        <end position="194"/>
    </location>
</feature>
<dbReference type="PANTHER" id="PTHR43390">
    <property type="entry name" value="SIGNAL PEPTIDASE I"/>
    <property type="match status" value="1"/>
</dbReference>
<organism evidence="10 11">
    <name type="scientific">Brucella pseudogrignonensis</name>
    <dbReference type="NCBI Taxonomy" id="419475"/>
    <lineage>
        <taxon>Bacteria</taxon>
        <taxon>Pseudomonadati</taxon>
        <taxon>Pseudomonadota</taxon>
        <taxon>Alphaproteobacteria</taxon>
        <taxon>Hyphomicrobiales</taxon>
        <taxon>Brucellaceae</taxon>
        <taxon>Brucella/Ochrobactrum group</taxon>
        <taxon>Brucella</taxon>
    </lineage>
</organism>
<name>A0A7Y3T3K4_9HYPH</name>
<keyword evidence="6 7" id="KW-0378">Hydrolase</keyword>
<dbReference type="InterPro" id="IPR019756">
    <property type="entry name" value="Pept_S26A_signal_pept_1_Ser-AS"/>
</dbReference>
<evidence type="ECO:0000256" key="6">
    <source>
        <dbReference type="ARBA" id="ARBA00022801"/>
    </source>
</evidence>
<evidence type="ECO:0000256" key="4">
    <source>
        <dbReference type="ARBA" id="ARBA00019232"/>
    </source>
</evidence>
<protein>
    <recommendedName>
        <fullName evidence="4 7">Signal peptidase I</fullName>
        <ecNumber evidence="3 7">3.4.21.89</ecNumber>
    </recommendedName>
</protein>
<evidence type="ECO:0000256" key="2">
    <source>
        <dbReference type="ARBA" id="ARBA00009370"/>
    </source>
</evidence>
<comment type="caution">
    <text evidence="10">The sequence shown here is derived from an EMBL/GenBank/DDBJ whole genome shotgun (WGS) entry which is preliminary data.</text>
</comment>
<dbReference type="InterPro" id="IPR019758">
    <property type="entry name" value="Pept_S26A_signal_pept_1_CS"/>
</dbReference>
<dbReference type="PROSITE" id="PS00761">
    <property type="entry name" value="SPASE_I_3"/>
    <property type="match status" value="1"/>
</dbReference>
<feature type="signal peptide" evidence="8">
    <location>
        <begin position="1"/>
        <end position="21"/>
    </location>
</feature>
<gene>
    <name evidence="10" type="primary">lepB</name>
    <name evidence="10" type="ORF">EHE22_03320</name>
</gene>
<dbReference type="PROSITE" id="PS00501">
    <property type="entry name" value="SPASE_I_1"/>
    <property type="match status" value="1"/>
</dbReference>
<dbReference type="Gene3D" id="2.10.109.10">
    <property type="entry name" value="Umud Fragment, subunit A"/>
    <property type="match status" value="1"/>
</dbReference>
<dbReference type="GO" id="GO:0004252">
    <property type="term" value="F:serine-type endopeptidase activity"/>
    <property type="evidence" value="ECO:0007669"/>
    <property type="project" value="InterPro"/>
</dbReference>
<dbReference type="Pfam" id="PF10502">
    <property type="entry name" value="Peptidase_S26"/>
    <property type="match status" value="1"/>
</dbReference>
<evidence type="ECO:0000259" key="9">
    <source>
        <dbReference type="Pfam" id="PF10502"/>
    </source>
</evidence>
<reference evidence="10 11" key="1">
    <citation type="submission" date="2018-11" db="EMBL/GenBank/DDBJ databases">
        <title>Genome sequencing and analysis.</title>
        <authorList>
            <person name="Huang Y.-T."/>
        </authorList>
    </citation>
    <scope>NUCLEOTIDE SEQUENCE [LARGE SCALE GENOMIC DNA]</scope>
    <source>
        <strain evidence="10 11">SHIN</strain>
    </source>
</reference>
<dbReference type="InterPro" id="IPR036286">
    <property type="entry name" value="LexA/Signal_pep-like_sf"/>
</dbReference>
<dbReference type="PANTHER" id="PTHR43390:SF1">
    <property type="entry name" value="CHLOROPLAST PROCESSING PEPTIDASE"/>
    <property type="match status" value="1"/>
</dbReference>
<feature type="chain" id="PRO_5030714611" description="Signal peptidase I" evidence="8">
    <location>
        <begin position="22"/>
        <end position="213"/>
    </location>
</feature>
<evidence type="ECO:0000313" key="10">
    <source>
        <dbReference type="EMBL" id="NNV19460.1"/>
    </source>
</evidence>